<comment type="caution">
    <text evidence="1">The sequence shown here is derived from an EMBL/GenBank/DDBJ whole genome shotgun (WGS) entry which is preliminary data.</text>
</comment>
<gene>
    <name evidence="1" type="ORF">FMOSSE_LOCUS11352</name>
</gene>
<evidence type="ECO:0000313" key="1">
    <source>
        <dbReference type="EMBL" id="CAG8648459.1"/>
    </source>
</evidence>
<dbReference type="Proteomes" id="UP000789375">
    <property type="component" value="Unassembled WGS sequence"/>
</dbReference>
<sequence>MDSDTSEATIENEDLTENFNIGGINNVTNIKVENNYINDENDVIDVKNGVHEHPPFSPTKTLSSIVKQFQQILNTDDYLNLTAQKLTSGIVNEILRQLNTDENNPYIRDISLTFTRVFTNIETSEAYKYMFQEVITTVEYDTNKIFKFNHIDGKGLKKTSKKPRRQITTKAFNQINNSRSNNQGETSGNANMIIELDKDENNNNVTEVSQSTLDNALFVQEREIALLEKKNST</sequence>
<evidence type="ECO:0000313" key="2">
    <source>
        <dbReference type="Proteomes" id="UP000789375"/>
    </source>
</evidence>
<dbReference type="EMBL" id="CAJVPP010004350">
    <property type="protein sequence ID" value="CAG8648459.1"/>
    <property type="molecule type" value="Genomic_DNA"/>
</dbReference>
<protein>
    <submittedName>
        <fullName evidence="1">3243_t:CDS:1</fullName>
    </submittedName>
</protein>
<reference evidence="1" key="1">
    <citation type="submission" date="2021-06" db="EMBL/GenBank/DDBJ databases">
        <authorList>
            <person name="Kallberg Y."/>
            <person name="Tangrot J."/>
            <person name="Rosling A."/>
        </authorList>
    </citation>
    <scope>NUCLEOTIDE SEQUENCE</scope>
    <source>
        <strain evidence="1">87-6 pot B 2015</strain>
    </source>
</reference>
<accession>A0A9N9DQN1</accession>
<name>A0A9N9DQN1_FUNMO</name>
<proteinExistence type="predicted"/>
<dbReference type="AlphaFoldDB" id="A0A9N9DQN1"/>
<keyword evidence="2" id="KW-1185">Reference proteome</keyword>
<organism evidence="1 2">
    <name type="scientific">Funneliformis mosseae</name>
    <name type="common">Endomycorrhizal fungus</name>
    <name type="synonym">Glomus mosseae</name>
    <dbReference type="NCBI Taxonomy" id="27381"/>
    <lineage>
        <taxon>Eukaryota</taxon>
        <taxon>Fungi</taxon>
        <taxon>Fungi incertae sedis</taxon>
        <taxon>Mucoromycota</taxon>
        <taxon>Glomeromycotina</taxon>
        <taxon>Glomeromycetes</taxon>
        <taxon>Glomerales</taxon>
        <taxon>Glomeraceae</taxon>
        <taxon>Funneliformis</taxon>
    </lineage>
</organism>